<evidence type="ECO:0000313" key="2">
    <source>
        <dbReference type="EMBL" id="OAE35645.1"/>
    </source>
</evidence>
<comment type="caution">
    <text evidence="2">The sequence shown here is derived from an EMBL/GenBank/DDBJ whole genome shotgun (WGS) entry which is preliminary data.</text>
</comment>
<name>A0A176WSZ9_MARPO</name>
<sequence>MMIPAIRELEEKNDALHGRLTLLRKLQKAVLQLRDDAAAEAQREFVKQRAQIEAELHSERIHNSTLVEVTAVLRRLG</sequence>
<reference evidence="2" key="1">
    <citation type="submission" date="2016-03" db="EMBL/GenBank/DDBJ databases">
        <title>Mechanisms controlling the formation of the plant cell surface in tip-growing cells are functionally conserved among land plants.</title>
        <authorList>
            <person name="Honkanen S."/>
            <person name="Jones V.A."/>
            <person name="Morieri G."/>
            <person name="Champion C."/>
            <person name="Hetherington A.J."/>
            <person name="Kelly S."/>
            <person name="Saint-Marcoux D."/>
            <person name="Proust H."/>
            <person name="Prescott H."/>
            <person name="Dolan L."/>
        </authorList>
    </citation>
    <scope>NUCLEOTIDE SEQUENCE [LARGE SCALE GENOMIC DNA]</scope>
    <source>
        <tissue evidence="2">Whole gametophyte</tissue>
    </source>
</reference>
<evidence type="ECO:0000313" key="3">
    <source>
        <dbReference type="Proteomes" id="UP000077202"/>
    </source>
</evidence>
<protein>
    <submittedName>
        <fullName evidence="2">Uncharacterized protein</fullName>
    </submittedName>
</protein>
<keyword evidence="3" id="KW-1185">Reference proteome</keyword>
<keyword evidence="1" id="KW-0175">Coiled coil</keyword>
<gene>
    <name evidence="2" type="ORF">AXG93_1616s1060</name>
</gene>
<dbReference type="Proteomes" id="UP000077202">
    <property type="component" value="Unassembled WGS sequence"/>
</dbReference>
<proteinExistence type="predicted"/>
<dbReference type="EMBL" id="LVLJ01000097">
    <property type="protein sequence ID" value="OAE35645.1"/>
    <property type="molecule type" value="Genomic_DNA"/>
</dbReference>
<feature type="coiled-coil region" evidence="1">
    <location>
        <begin position="6"/>
        <end position="43"/>
    </location>
</feature>
<organism evidence="2 3">
    <name type="scientific">Marchantia polymorpha subsp. ruderalis</name>
    <dbReference type="NCBI Taxonomy" id="1480154"/>
    <lineage>
        <taxon>Eukaryota</taxon>
        <taxon>Viridiplantae</taxon>
        <taxon>Streptophyta</taxon>
        <taxon>Embryophyta</taxon>
        <taxon>Marchantiophyta</taxon>
        <taxon>Marchantiopsida</taxon>
        <taxon>Marchantiidae</taxon>
        <taxon>Marchantiales</taxon>
        <taxon>Marchantiaceae</taxon>
        <taxon>Marchantia</taxon>
    </lineage>
</organism>
<accession>A0A176WSZ9</accession>
<dbReference type="AlphaFoldDB" id="A0A176WSZ9"/>
<evidence type="ECO:0000256" key="1">
    <source>
        <dbReference type="SAM" id="Coils"/>
    </source>
</evidence>